<sequence length="103" mass="11526">MLRYVAVQGRYAAPVCDVSLVSIVGKPSIARIFPYRKHILVVTVSTSAKLCVPMNMIGGSQTHPQQRSIAHLWWKTSYIVARSLDLCPVYGNRLTPYYMGLIT</sequence>
<proteinExistence type="predicted"/>
<gene>
    <name evidence="1" type="ORF">SFRICE_031279</name>
</gene>
<reference evidence="1" key="1">
    <citation type="submission" date="2016-07" db="EMBL/GenBank/DDBJ databases">
        <authorList>
            <person name="Bretaudeau A."/>
        </authorList>
    </citation>
    <scope>NUCLEOTIDE SEQUENCE</scope>
    <source>
        <strain evidence="1">Rice</strain>
        <tissue evidence="1">Whole body</tissue>
    </source>
</reference>
<evidence type="ECO:0000313" key="1">
    <source>
        <dbReference type="EMBL" id="SOQ36839.1"/>
    </source>
</evidence>
<accession>A0A2H1V7R1</accession>
<dbReference type="AlphaFoldDB" id="A0A2H1V7R1"/>
<protein>
    <submittedName>
        <fullName evidence="1">SFRICE_031279</fullName>
    </submittedName>
</protein>
<name>A0A2H1V7R1_SPOFR</name>
<organism evidence="1">
    <name type="scientific">Spodoptera frugiperda</name>
    <name type="common">Fall armyworm</name>
    <dbReference type="NCBI Taxonomy" id="7108"/>
    <lineage>
        <taxon>Eukaryota</taxon>
        <taxon>Metazoa</taxon>
        <taxon>Ecdysozoa</taxon>
        <taxon>Arthropoda</taxon>
        <taxon>Hexapoda</taxon>
        <taxon>Insecta</taxon>
        <taxon>Pterygota</taxon>
        <taxon>Neoptera</taxon>
        <taxon>Endopterygota</taxon>
        <taxon>Lepidoptera</taxon>
        <taxon>Glossata</taxon>
        <taxon>Ditrysia</taxon>
        <taxon>Noctuoidea</taxon>
        <taxon>Noctuidae</taxon>
        <taxon>Amphipyrinae</taxon>
        <taxon>Spodoptera</taxon>
    </lineage>
</organism>
<dbReference type="EMBL" id="ODYU01001090">
    <property type="protein sequence ID" value="SOQ36839.1"/>
    <property type="molecule type" value="Genomic_DNA"/>
</dbReference>